<dbReference type="Pfam" id="PF00072">
    <property type="entry name" value="Response_reg"/>
    <property type="match status" value="1"/>
</dbReference>
<evidence type="ECO:0000256" key="1">
    <source>
        <dbReference type="ARBA" id="ARBA00022553"/>
    </source>
</evidence>
<keyword evidence="4" id="KW-0238">DNA-binding</keyword>
<dbReference type="Proteomes" id="UP000290567">
    <property type="component" value="Unassembled WGS sequence"/>
</dbReference>
<protein>
    <submittedName>
        <fullName evidence="4">DNA-binding response regulator</fullName>
    </submittedName>
</protein>
<gene>
    <name evidence="4" type="ORF">NRIC_29660</name>
</gene>
<evidence type="ECO:0000259" key="3">
    <source>
        <dbReference type="PROSITE" id="PS50110"/>
    </source>
</evidence>
<reference evidence="5" key="1">
    <citation type="submission" date="2019-02" db="EMBL/GenBank/DDBJ databases">
        <title>Draft genome sequence of Enterococcus sp. Gos25-1.</title>
        <authorList>
            <person name="Tanaka N."/>
            <person name="Shiwa Y."/>
            <person name="Fujita N."/>
        </authorList>
    </citation>
    <scope>NUCLEOTIDE SEQUENCE [LARGE SCALE GENOMIC DNA]</scope>
    <source>
        <strain evidence="5">Gos25-1</strain>
    </source>
</reference>
<dbReference type="InterPro" id="IPR001789">
    <property type="entry name" value="Sig_transdc_resp-reg_receiver"/>
</dbReference>
<dbReference type="PANTHER" id="PTHR44591">
    <property type="entry name" value="STRESS RESPONSE REGULATOR PROTEIN 1"/>
    <property type="match status" value="1"/>
</dbReference>
<evidence type="ECO:0000256" key="2">
    <source>
        <dbReference type="PROSITE-ProRule" id="PRU00169"/>
    </source>
</evidence>
<dbReference type="PROSITE" id="PS50110">
    <property type="entry name" value="RESPONSE_REGULATORY"/>
    <property type="match status" value="1"/>
</dbReference>
<feature type="modified residue" description="4-aspartylphosphate" evidence="2">
    <location>
        <position position="58"/>
    </location>
</feature>
<dbReference type="Gene3D" id="2.40.50.1020">
    <property type="entry name" value="LytTr DNA-binding domain"/>
    <property type="match status" value="1"/>
</dbReference>
<dbReference type="GO" id="GO:0003677">
    <property type="term" value="F:DNA binding"/>
    <property type="evidence" value="ECO:0007669"/>
    <property type="project" value="UniProtKB-KW"/>
</dbReference>
<dbReference type="SMART" id="SM00448">
    <property type="entry name" value="REC"/>
    <property type="match status" value="1"/>
</dbReference>
<dbReference type="AlphaFoldDB" id="A0A4P5PAE5"/>
<evidence type="ECO:0000313" key="5">
    <source>
        <dbReference type="Proteomes" id="UP000290567"/>
    </source>
</evidence>
<keyword evidence="1 2" id="KW-0597">Phosphoprotein</keyword>
<dbReference type="GO" id="GO:0000160">
    <property type="term" value="P:phosphorelay signal transduction system"/>
    <property type="evidence" value="ECO:0007669"/>
    <property type="project" value="InterPro"/>
</dbReference>
<dbReference type="InterPro" id="IPR050595">
    <property type="entry name" value="Bact_response_regulator"/>
</dbReference>
<dbReference type="PANTHER" id="PTHR44591:SF3">
    <property type="entry name" value="RESPONSE REGULATORY DOMAIN-CONTAINING PROTEIN"/>
    <property type="match status" value="1"/>
</dbReference>
<dbReference type="SMART" id="SM00850">
    <property type="entry name" value="LytTR"/>
    <property type="match status" value="1"/>
</dbReference>
<comment type="caution">
    <text evidence="4">The sequence shown here is derived from an EMBL/GenBank/DDBJ whole genome shotgun (WGS) entry which is preliminary data.</text>
</comment>
<dbReference type="Pfam" id="PF04397">
    <property type="entry name" value="LytTR"/>
    <property type="match status" value="1"/>
</dbReference>
<dbReference type="EMBL" id="BJCC01000027">
    <property type="protein sequence ID" value="GCF95075.1"/>
    <property type="molecule type" value="Genomic_DNA"/>
</dbReference>
<accession>A0A4P5PAE5</accession>
<evidence type="ECO:0000313" key="4">
    <source>
        <dbReference type="EMBL" id="GCF95075.1"/>
    </source>
</evidence>
<sequence>MDTLFICDDDQPAVKYYREILKEISLEEKLPFVLKTFSSGEEMLTAYDQQAPLLILLDIEMSGIDGIETARRMRVEKQYQGALLFLTNHDKVVMDSLDLGVERCLKKSLPVETVKQELRTMVKQALQQRIEITFDSLERGSQSILLNKLLTISAVGFGKRKLLVLKTTDGEQRIQGSLERFEEELETLDFCRVNKHTLVYLKNVQAIQDDALLLIDGTKVKMNRQNKRIVTEKILAAGE</sequence>
<organism evidence="4 5">
    <name type="scientific">Enterococcus florum</name>
    <dbReference type="NCBI Taxonomy" id="2480627"/>
    <lineage>
        <taxon>Bacteria</taxon>
        <taxon>Bacillati</taxon>
        <taxon>Bacillota</taxon>
        <taxon>Bacilli</taxon>
        <taxon>Lactobacillales</taxon>
        <taxon>Enterococcaceae</taxon>
        <taxon>Enterococcus</taxon>
    </lineage>
</organism>
<name>A0A4P5PAE5_9ENTE</name>
<feature type="domain" description="Response regulatory" evidence="3">
    <location>
        <begin position="3"/>
        <end position="122"/>
    </location>
</feature>
<dbReference type="InterPro" id="IPR011006">
    <property type="entry name" value="CheY-like_superfamily"/>
</dbReference>
<proteinExistence type="predicted"/>
<dbReference type="InterPro" id="IPR007492">
    <property type="entry name" value="LytTR_DNA-bd_dom"/>
</dbReference>
<dbReference type="RefSeq" id="WP_146623478.1">
    <property type="nucleotide sequence ID" value="NZ_BJCC01000027.1"/>
</dbReference>
<dbReference type="SUPFAM" id="SSF52172">
    <property type="entry name" value="CheY-like"/>
    <property type="match status" value="1"/>
</dbReference>
<keyword evidence="5" id="KW-1185">Reference proteome</keyword>
<dbReference type="Gene3D" id="3.40.50.2300">
    <property type="match status" value="1"/>
</dbReference>
<dbReference type="OrthoDB" id="3190595at2"/>